<reference evidence="2 3" key="1">
    <citation type="journal article" date="2015" name="Genome Biol. Evol.">
        <title>Comparative Genomics of a Bacterivorous Green Alga Reveals Evolutionary Causalities and Consequences of Phago-Mixotrophic Mode of Nutrition.</title>
        <authorList>
            <person name="Burns J.A."/>
            <person name="Paasch A."/>
            <person name="Narechania A."/>
            <person name="Kim E."/>
        </authorList>
    </citation>
    <scope>NUCLEOTIDE SEQUENCE [LARGE SCALE GENOMIC DNA]</scope>
    <source>
        <strain evidence="2 3">PLY_AMNH</strain>
    </source>
</reference>
<gene>
    <name evidence="2" type="ORF">CYMTET_51690</name>
</gene>
<evidence type="ECO:0000313" key="2">
    <source>
        <dbReference type="EMBL" id="KAK3238288.1"/>
    </source>
</evidence>
<feature type="region of interest" description="Disordered" evidence="1">
    <location>
        <begin position="99"/>
        <end position="138"/>
    </location>
</feature>
<dbReference type="AlphaFoldDB" id="A0AAE0BKI1"/>
<dbReference type="Proteomes" id="UP001190700">
    <property type="component" value="Unassembled WGS sequence"/>
</dbReference>
<feature type="compositionally biased region" description="Basic and acidic residues" evidence="1">
    <location>
        <begin position="24"/>
        <end position="36"/>
    </location>
</feature>
<accession>A0AAE0BKI1</accession>
<protein>
    <submittedName>
        <fullName evidence="2">Uncharacterized protein</fullName>
    </submittedName>
</protein>
<dbReference type="EMBL" id="LGRX02034268">
    <property type="protein sequence ID" value="KAK3238288.1"/>
    <property type="molecule type" value="Genomic_DNA"/>
</dbReference>
<name>A0AAE0BKI1_9CHLO</name>
<sequence length="138" mass="15350">MGNTRQVLFPKMKKGEDGEPLQKGGDDYLTDEKEPPEIVSFPTEIQVLVQGQERGKSVLSFFQGFEYWSSATHGEDKIARLNHDNIKCMCHGEMMLQSGEASLTPDQKGKGDKRDRSIPGSGGMTKKRLNRSFNNVSG</sequence>
<feature type="compositionally biased region" description="Basic and acidic residues" evidence="1">
    <location>
        <begin position="107"/>
        <end position="117"/>
    </location>
</feature>
<feature type="region of interest" description="Disordered" evidence="1">
    <location>
        <begin position="1"/>
        <end position="36"/>
    </location>
</feature>
<comment type="caution">
    <text evidence="2">The sequence shown here is derived from an EMBL/GenBank/DDBJ whole genome shotgun (WGS) entry which is preliminary data.</text>
</comment>
<proteinExistence type="predicted"/>
<evidence type="ECO:0000313" key="3">
    <source>
        <dbReference type="Proteomes" id="UP001190700"/>
    </source>
</evidence>
<keyword evidence="3" id="KW-1185">Reference proteome</keyword>
<organism evidence="2 3">
    <name type="scientific">Cymbomonas tetramitiformis</name>
    <dbReference type="NCBI Taxonomy" id="36881"/>
    <lineage>
        <taxon>Eukaryota</taxon>
        <taxon>Viridiplantae</taxon>
        <taxon>Chlorophyta</taxon>
        <taxon>Pyramimonadophyceae</taxon>
        <taxon>Pyramimonadales</taxon>
        <taxon>Pyramimonadaceae</taxon>
        <taxon>Cymbomonas</taxon>
    </lineage>
</organism>
<evidence type="ECO:0000256" key="1">
    <source>
        <dbReference type="SAM" id="MobiDB-lite"/>
    </source>
</evidence>